<name>A0A1F5EHG0_9BACT</name>
<dbReference type="EMBL" id="MFAE01000014">
    <property type="protein sequence ID" value="OGD66823.1"/>
    <property type="molecule type" value="Genomic_DNA"/>
</dbReference>
<evidence type="ECO:0000313" key="9">
    <source>
        <dbReference type="Proteomes" id="UP000179003"/>
    </source>
</evidence>
<organism evidence="8 9">
    <name type="scientific">Candidatus Campbellbacteria bacterium RIFOXYC2_FULL_35_25</name>
    <dbReference type="NCBI Taxonomy" id="1797582"/>
    <lineage>
        <taxon>Bacteria</taxon>
        <taxon>Candidatus Campbelliibacteriota</taxon>
    </lineage>
</organism>
<keyword evidence="5" id="KW-0408">Iron</keyword>
<gene>
    <name evidence="8" type="ORF">A2442_01640</name>
</gene>
<evidence type="ECO:0000256" key="3">
    <source>
        <dbReference type="ARBA" id="ARBA00022741"/>
    </source>
</evidence>
<feature type="domain" description="HD" evidence="7">
    <location>
        <begin position="35"/>
        <end position="146"/>
    </location>
</feature>
<comment type="catalytic activity">
    <reaction evidence="6">
        <text>P(1),P(4)-bis(5'-adenosyl) tetraphosphate + H2O = 2 ADP + 2 H(+)</text>
        <dbReference type="Rhea" id="RHEA:24252"/>
        <dbReference type="ChEBI" id="CHEBI:15377"/>
        <dbReference type="ChEBI" id="CHEBI:15378"/>
        <dbReference type="ChEBI" id="CHEBI:58141"/>
        <dbReference type="ChEBI" id="CHEBI:456216"/>
        <dbReference type="EC" id="3.6.1.41"/>
    </reaction>
</comment>
<dbReference type="InterPro" id="IPR006674">
    <property type="entry name" value="HD_domain"/>
</dbReference>
<dbReference type="AlphaFoldDB" id="A0A1F5EHG0"/>
<protein>
    <recommendedName>
        <fullName evidence="1">bis(5'-nucleosyl)-tetraphosphatase (symmetrical)</fullName>
        <ecNumber evidence="1">3.6.1.41</ecNumber>
    </recommendedName>
</protein>
<accession>A0A1F5EHG0</accession>
<evidence type="ECO:0000256" key="6">
    <source>
        <dbReference type="ARBA" id="ARBA00049417"/>
    </source>
</evidence>
<dbReference type="PANTHER" id="PTHR35795:SF1">
    <property type="entry name" value="BIS(5'-NUCLEOSYL)-TETRAPHOSPHATASE, SYMMETRICAL"/>
    <property type="match status" value="1"/>
</dbReference>
<proteinExistence type="predicted"/>
<dbReference type="SUPFAM" id="SSF109604">
    <property type="entry name" value="HD-domain/PDEase-like"/>
    <property type="match status" value="1"/>
</dbReference>
<evidence type="ECO:0000256" key="2">
    <source>
        <dbReference type="ARBA" id="ARBA00022723"/>
    </source>
</evidence>
<keyword evidence="3" id="KW-0547">Nucleotide-binding</keyword>
<evidence type="ECO:0000313" key="8">
    <source>
        <dbReference type="EMBL" id="OGD66823.1"/>
    </source>
</evidence>
<dbReference type="PANTHER" id="PTHR35795">
    <property type="entry name" value="SLR1885 PROTEIN"/>
    <property type="match status" value="1"/>
</dbReference>
<keyword evidence="4 8" id="KW-0378">Hydrolase</keyword>
<dbReference type="NCBIfam" id="TIGR00488">
    <property type="entry name" value="bis(5'-nucleosyl)-tetraphosphatase (symmetrical) YqeK"/>
    <property type="match status" value="1"/>
</dbReference>
<dbReference type="CDD" id="cd00077">
    <property type="entry name" value="HDc"/>
    <property type="match status" value="1"/>
</dbReference>
<comment type="caution">
    <text evidence="8">The sequence shown here is derived from an EMBL/GenBank/DDBJ whole genome shotgun (WGS) entry which is preliminary data.</text>
</comment>
<evidence type="ECO:0000259" key="7">
    <source>
        <dbReference type="Pfam" id="PF01966"/>
    </source>
</evidence>
<dbReference type="GO" id="GO:0008803">
    <property type="term" value="F:bis(5'-nucleosyl)-tetraphosphatase (symmetrical) activity"/>
    <property type="evidence" value="ECO:0007669"/>
    <property type="project" value="UniProtKB-EC"/>
</dbReference>
<dbReference type="EC" id="3.6.1.41" evidence="1"/>
<keyword evidence="2" id="KW-0479">Metal-binding</keyword>
<dbReference type="InterPro" id="IPR003607">
    <property type="entry name" value="HD/PDEase_dom"/>
</dbReference>
<evidence type="ECO:0000256" key="5">
    <source>
        <dbReference type="ARBA" id="ARBA00023004"/>
    </source>
</evidence>
<dbReference type="Proteomes" id="UP000179003">
    <property type="component" value="Unassembled WGS sequence"/>
</dbReference>
<dbReference type="InterPro" id="IPR005249">
    <property type="entry name" value="YqeK"/>
</dbReference>
<sequence length="206" mass="23301">MHTVFEDITRNFEKSGELSVDVAKFLEMHGCVDTVKHVNDVAQEARELAPRFLEKAEDAFCAGLLHDISAVFPNKDRVRVATELGIDILPEEKTCPAILHQRISEVMAKEIFGITDQNILSAMGCHTTLKENASTLDKIVFISDKIMWDQEHSAPYQSDVLKALEISLDEACFCYLNYLWQQKESLAVVHPWMEAAYKKLNDSLGK</sequence>
<evidence type="ECO:0000256" key="4">
    <source>
        <dbReference type="ARBA" id="ARBA00022801"/>
    </source>
</evidence>
<dbReference type="Gene3D" id="1.10.3210.10">
    <property type="entry name" value="Hypothetical protein af1432"/>
    <property type="match status" value="1"/>
</dbReference>
<dbReference type="GO" id="GO:0046872">
    <property type="term" value="F:metal ion binding"/>
    <property type="evidence" value="ECO:0007669"/>
    <property type="project" value="UniProtKB-KW"/>
</dbReference>
<dbReference type="InterPro" id="IPR051094">
    <property type="entry name" value="Diverse_Catalytic_Enzymes"/>
</dbReference>
<reference evidence="8 9" key="1">
    <citation type="journal article" date="2016" name="Nat. Commun.">
        <title>Thousands of microbial genomes shed light on interconnected biogeochemical processes in an aquifer system.</title>
        <authorList>
            <person name="Anantharaman K."/>
            <person name="Brown C.T."/>
            <person name="Hug L.A."/>
            <person name="Sharon I."/>
            <person name="Castelle C.J."/>
            <person name="Probst A.J."/>
            <person name="Thomas B.C."/>
            <person name="Singh A."/>
            <person name="Wilkins M.J."/>
            <person name="Karaoz U."/>
            <person name="Brodie E.L."/>
            <person name="Williams K.H."/>
            <person name="Hubbard S.S."/>
            <person name="Banfield J.F."/>
        </authorList>
    </citation>
    <scope>NUCLEOTIDE SEQUENCE [LARGE SCALE GENOMIC DNA]</scope>
</reference>
<dbReference type="GO" id="GO:0000166">
    <property type="term" value="F:nucleotide binding"/>
    <property type="evidence" value="ECO:0007669"/>
    <property type="project" value="UniProtKB-KW"/>
</dbReference>
<dbReference type="Pfam" id="PF01966">
    <property type="entry name" value="HD"/>
    <property type="match status" value="1"/>
</dbReference>
<evidence type="ECO:0000256" key="1">
    <source>
        <dbReference type="ARBA" id="ARBA00012506"/>
    </source>
</evidence>